<name>A0A1J5Q9I1_9ZZZZ</name>
<organism evidence="2">
    <name type="scientific">mine drainage metagenome</name>
    <dbReference type="NCBI Taxonomy" id="410659"/>
    <lineage>
        <taxon>unclassified sequences</taxon>
        <taxon>metagenomes</taxon>
        <taxon>ecological metagenomes</taxon>
    </lineage>
</organism>
<proteinExistence type="predicted"/>
<dbReference type="EMBL" id="MLJW01003189">
    <property type="protein sequence ID" value="OIQ72637.1"/>
    <property type="molecule type" value="Genomic_DNA"/>
</dbReference>
<protein>
    <submittedName>
        <fullName evidence="2">Uncharacterized protein</fullName>
    </submittedName>
</protein>
<feature type="region of interest" description="Disordered" evidence="1">
    <location>
        <begin position="154"/>
        <end position="188"/>
    </location>
</feature>
<accession>A0A1J5Q9I1</accession>
<sequence length="272" mass="29849">MRLPDGRGGNIGGCLHLTPDLVDRRCHFLGGRRHRLHIGGGFSGRRRHDLRQLERTFGICRQGDRGIFQPGRSGRNRVDDLTDCIFEIIGKPRHVGLALRQLPLFRAQLFLAKPLGVDQRILENAKAARNAANLVAAITIRDLDREVARCEPIHHAANPVERTDEATAEKERREGCDEQAGHSARGNPYRAAKDDLVDIVDVDARLDHQGLVAGAVSADVGELGGFLAADDPRNAIFHISPASPRLFDEFLNHVASVAILEVPTVDVDVFGV</sequence>
<reference evidence="2" key="1">
    <citation type="submission" date="2016-10" db="EMBL/GenBank/DDBJ databases">
        <title>Sequence of Gallionella enrichment culture.</title>
        <authorList>
            <person name="Poehlein A."/>
            <person name="Muehling M."/>
            <person name="Daniel R."/>
        </authorList>
    </citation>
    <scope>NUCLEOTIDE SEQUENCE</scope>
</reference>
<comment type="caution">
    <text evidence="2">The sequence shown here is derived from an EMBL/GenBank/DDBJ whole genome shotgun (WGS) entry which is preliminary data.</text>
</comment>
<dbReference type="AlphaFoldDB" id="A0A1J5Q9I1"/>
<evidence type="ECO:0000313" key="2">
    <source>
        <dbReference type="EMBL" id="OIQ72637.1"/>
    </source>
</evidence>
<feature type="compositionally biased region" description="Basic and acidic residues" evidence="1">
    <location>
        <begin position="161"/>
        <end position="180"/>
    </location>
</feature>
<gene>
    <name evidence="2" type="ORF">GALL_457340</name>
</gene>
<evidence type="ECO:0000256" key="1">
    <source>
        <dbReference type="SAM" id="MobiDB-lite"/>
    </source>
</evidence>